<feature type="compositionally biased region" description="Polar residues" evidence="2">
    <location>
        <begin position="207"/>
        <end position="217"/>
    </location>
</feature>
<feature type="compositionally biased region" description="Pro residues" evidence="2">
    <location>
        <begin position="447"/>
        <end position="456"/>
    </location>
</feature>
<evidence type="ECO:0000256" key="2">
    <source>
        <dbReference type="SAM" id="MobiDB-lite"/>
    </source>
</evidence>
<dbReference type="PROSITE" id="PS00028">
    <property type="entry name" value="ZINC_FINGER_C2H2_1"/>
    <property type="match status" value="1"/>
</dbReference>
<dbReference type="InterPro" id="IPR013087">
    <property type="entry name" value="Znf_C2H2_type"/>
</dbReference>
<feature type="compositionally biased region" description="Basic and acidic residues" evidence="2">
    <location>
        <begin position="483"/>
        <end position="494"/>
    </location>
</feature>
<gene>
    <name evidence="4" type="ORF">Fcan01_25501</name>
</gene>
<accession>A0A226D6D4</accession>
<proteinExistence type="predicted"/>
<dbReference type="AlphaFoldDB" id="A0A226D6D4"/>
<dbReference type="GO" id="GO:0008270">
    <property type="term" value="F:zinc ion binding"/>
    <property type="evidence" value="ECO:0007669"/>
    <property type="project" value="UniProtKB-KW"/>
</dbReference>
<evidence type="ECO:0000259" key="3">
    <source>
        <dbReference type="PROSITE" id="PS50157"/>
    </source>
</evidence>
<keyword evidence="1" id="KW-0862">Zinc</keyword>
<feature type="compositionally biased region" description="Polar residues" evidence="2">
    <location>
        <begin position="122"/>
        <end position="146"/>
    </location>
</feature>
<organism evidence="4 5">
    <name type="scientific">Folsomia candida</name>
    <name type="common">Springtail</name>
    <dbReference type="NCBI Taxonomy" id="158441"/>
    <lineage>
        <taxon>Eukaryota</taxon>
        <taxon>Metazoa</taxon>
        <taxon>Ecdysozoa</taxon>
        <taxon>Arthropoda</taxon>
        <taxon>Hexapoda</taxon>
        <taxon>Collembola</taxon>
        <taxon>Entomobryomorpha</taxon>
        <taxon>Isotomoidea</taxon>
        <taxon>Isotomidae</taxon>
        <taxon>Proisotominae</taxon>
        <taxon>Folsomia</taxon>
    </lineage>
</organism>
<evidence type="ECO:0000313" key="5">
    <source>
        <dbReference type="Proteomes" id="UP000198287"/>
    </source>
</evidence>
<dbReference type="PROSITE" id="PS50157">
    <property type="entry name" value="ZINC_FINGER_C2H2_2"/>
    <property type="match status" value="1"/>
</dbReference>
<keyword evidence="5" id="KW-1185">Reference proteome</keyword>
<feature type="region of interest" description="Disordered" evidence="2">
    <location>
        <begin position="361"/>
        <end position="541"/>
    </location>
</feature>
<name>A0A226D6D4_FOLCA</name>
<keyword evidence="1" id="KW-0479">Metal-binding</keyword>
<reference evidence="4 5" key="1">
    <citation type="submission" date="2015-12" db="EMBL/GenBank/DDBJ databases">
        <title>The genome of Folsomia candida.</title>
        <authorList>
            <person name="Faddeeva A."/>
            <person name="Derks M.F."/>
            <person name="Anvar Y."/>
            <person name="Smit S."/>
            <person name="Van Straalen N."/>
            <person name="Roelofs D."/>
        </authorList>
    </citation>
    <scope>NUCLEOTIDE SEQUENCE [LARGE SCALE GENOMIC DNA]</scope>
    <source>
        <strain evidence="4 5">VU population</strain>
        <tissue evidence="4">Whole body</tissue>
    </source>
</reference>
<feature type="domain" description="C2H2-type" evidence="3">
    <location>
        <begin position="264"/>
        <end position="287"/>
    </location>
</feature>
<evidence type="ECO:0000256" key="1">
    <source>
        <dbReference type="PROSITE-ProRule" id="PRU00042"/>
    </source>
</evidence>
<keyword evidence="1" id="KW-0863">Zinc-finger</keyword>
<sequence length="622" mass="67793">MNPGNRMAGSIHSSTATTTAYLPLSPPMSPIPAVGPHSPPNFVPPNTSPEVNFQLEVNLPLMVRFGQDGGSIWIHTESGVVTPAKRKMPPAPPPPKISLETQTGESLLNGEFIRRPNIDVTAGSSRPATGVSPQTSNTFPAGLSKSSNPPAVVPQCSRLPAVAPQCSRPPAVAPQCSRPPAVAPQCSRPPVVVPKCSGLPAIITPSTERNFKTTSSHQSRHPTRNLPVSLSPQSPPPTSHRCTTIAPPDEPLFQNATQLISLIQTCHQCEKSFRSRRHGVDHQRKEHNLRHCPVCFVTISRQGNAFKDHLKLYHALEGDTEMLSCPFCSAAQSFEGLYRHIGWIHLIPVEADLTANQEVAHPAPIPKPHNSNGRQTSSAQEGRNPPQNHTSMRQTSPPNANCKPGQASKTGKISNQIPPSIKNTDPAKVTNRTNSRMVNPALNRIPPRQPDPPSSPQPTNNFRRKSPSPIPPQPKRSKIANPKHSEQELSDKIKAALITAKRRSTMEPSVPRQRRRTGQISDDEMFSTPPPSPQDNRTTGQLKTSQISKLNIIYQQLNSYPDTKIISNKAEEFGVTYAVVAIKLVYKEAHGPLSACPAKQSETTTLGTQITIRQLYQAIKRQ</sequence>
<feature type="compositionally biased region" description="Polar residues" evidence="2">
    <location>
        <begin position="369"/>
        <end position="399"/>
    </location>
</feature>
<feature type="region of interest" description="Disordered" evidence="2">
    <location>
        <begin position="207"/>
        <end position="242"/>
    </location>
</feature>
<dbReference type="Proteomes" id="UP000198287">
    <property type="component" value="Unassembled WGS sequence"/>
</dbReference>
<dbReference type="OrthoDB" id="6077919at2759"/>
<feature type="compositionally biased region" description="Polar residues" evidence="2">
    <location>
        <begin position="407"/>
        <end position="423"/>
    </location>
</feature>
<comment type="caution">
    <text evidence="4">The sequence shown here is derived from an EMBL/GenBank/DDBJ whole genome shotgun (WGS) entry which is preliminary data.</text>
</comment>
<evidence type="ECO:0000313" key="4">
    <source>
        <dbReference type="EMBL" id="OXA39826.1"/>
    </source>
</evidence>
<feature type="region of interest" description="Disordered" evidence="2">
    <location>
        <begin position="120"/>
        <end position="146"/>
    </location>
</feature>
<protein>
    <recommendedName>
        <fullName evidence="3">C2H2-type domain-containing protein</fullName>
    </recommendedName>
</protein>
<dbReference type="EMBL" id="LNIX01000037">
    <property type="protein sequence ID" value="OXA39826.1"/>
    <property type="molecule type" value="Genomic_DNA"/>
</dbReference>
<dbReference type="SMART" id="SM00355">
    <property type="entry name" value="ZnF_C2H2"/>
    <property type="match status" value="3"/>
</dbReference>